<dbReference type="Gene3D" id="2.40.160.60">
    <property type="entry name" value="Outer membrane protein transport protein (OMPP1/FadL/TodX)"/>
    <property type="match status" value="1"/>
</dbReference>
<dbReference type="EMBL" id="UINC01004646">
    <property type="protein sequence ID" value="SVA15856.1"/>
    <property type="molecule type" value="Genomic_DNA"/>
</dbReference>
<accession>A0A381TIA7</accession>
<organism evidence="1">
    <name type="scientific">marine metagenome</name>
    <dbReference type="NCBI Taxonomy" id="408172"/>
    <lineage>
        <taxon>unclassified sequences</taxon>
        <taxon>metagenomes</taxon>
        <taxon>ecological metagenomes</taxon>
    </lineage>
</organism>
<evidence type="ECO:0008006" key="2">
    <source>
        <dbReference type="Google" id="ProtNLM"/>
    </source>
</evidence>
<dbReference type="SUPFAM" id="SSF56935">
    <property type="entry name" value="Porins"/>
    <property type="match status" value="1"/>
</dbReference>
<reference evidence="1" key="1">
    <citation type="submission" date="2018-05" db="EMBL/GenBank/DDBJ databases">
        <authorList>
            <person name="Lanie J.A."/>
            <person name="Ng W.-L."/>
            <person name="Kazmierczak K.M."/>
            <person name="Andrzejewski T.M."/>
            <person name="Davidsen T.M."/>
            <person name="Wayne K.J."/>
            <person name="Tettelin H."/>
            <person name="Glass J.I."/>
            <person name="Rusch D."/>
            <person name="Podicherti R."/>
            <person name="Tsui H.-C.T."/>
            <person name="Winkler M.E."/>
        </authorList>
    </citation>
    <scope>NUCLEOTIDE SEQUENCE</scope>
</reference>
<dbReference type="NCBIfam" id="NF033709">
    <property type="entry name" value="PorV_fam"/>
    <property type="match status" value="1"/>
</dbReference>
<dbReference type="AlphaFoldDB" id="A0A381TIA7"/>
<sequence length="336" mass="37098">MTEISKYIKQSLMSLTIFLFSVYNPLSGQNKVGTTIFQFLKVMPDAQSTGMGDAVTSTINNANAVFYNPAGLSNVKKGDLSLSFYKYFFDVKTTSLSLAYNIGTGGTLGLHTIFTDVGSIDVTTTEQLVFLEDGTYNPGLTGETISPSQMVVGLSLAKSLTEKFSFGVSSKYVREDLVMASADGFVFDFGLLYKTGYRTLQTSAVIRNFGPEISFRDDDPETDNVDFDSYPPPQTLVIGVSGFIISSASPMFFRSEEQSLRAAFEIVGPRDYGQQYNTGLEWGYKDLLFIRSGYKFNYDTQGINFGMGVRFNNFRGDYSYASYGNYLSNIHRISGG</sequence>
<protein>
    <recommendedName>
        <fullName evidence="2">DUF5723 domain-containing protein</fullName>
    </recommendedName>
</protein>
<feature type="non-terminal residue" evidence="1">
    <location>
        <position position="336"/>
    </location>
</feature>
<evidence type="ECO:0000313" key="1">
    <source>
        <dbReference type="EMBL" id="SVA15856.1"/>
    </source>
</evidence>
<name>A0A381TIA7_9ZZZZ</name>
<gene>
    <name evidence="1" type="ORF">METZ01_LOCUS68710</name>
</gene>
<proteinExistence type="predicted"/>